<dbReference type="Gene3D" id="3.20.20.10">
    <property type="entry name" value="Alanine racemase"/>
    <property type="match status" value="1"/>
</dbReference>
<keyword evidence="6" id="KW-0456">Lyase</keyword>
<dbReference type="PANTHER" id="PTHR43727">
    <property type="entry name" value="DIAMINOPIMELATE DECARBOXYLASE"/>
    <property type="match status" value="1"/>
</dbReference>
<feature type="active site" description="Proton donor" evidence="3">
    <location>
        <position position="898"/>
    </location>
</feature>
<dbReference type="RefSeq" id="WP_290177997.1">
    <property type="nucleotide sequence ID" value="NZ_CP046980.1"/>
</dbReference>
<dbReference type="InterPro" id="IPR000183">
    <property type="entry name" value="Orn/DAP/Arg_de-COase"/>
</dbReference>
<keyword evidence="2 3" id="KW-0663">Pyridoxal phosphate</keyword>
<dbReference type="Gene3D" id="2.40.37.10">
    <property type="entry name" value="Lyase, Ornithine Decarboxylase, Chain A, domain 1"/>
    <property type="match status" value="1"/>
</dbReference>
<dbReference type="InterPro" id="IPR038732">
    <property type="entry name" value="HpyO/CreE_NAD-binding"/>
</dbReference>
<evidence type="ECO:0000256" key="2">
    <source>
        <dbReference type="ARBA" id="ARBA00022898"/>
    </source>
</evidence>
<feature type="modified residue" description="N6-(pyridoxal phosphate)lysine" evidence="3">
    <location>
        <position position="585"/>
    </location>
</feature>
<dbReference type="SUPFAM" id="SSF51419">
    <property type="entry name" value="PLP-binding barrel"/>
    <property type="match status" value="1"/>
</dbReference>
<accession>A0A931E0N3</accession>
<organism evidence="6 7">
    <name type="scientific">Corynebacterium aquatimens</name>
    <dbReference type="NCBI Taxonomy" id="1190508"/>
    <lineage>
        <taxon>Bacteria</taxon>
        <taxon>Bacillati</taxon>
        <taxon>Actinomycetota</taxon>
        <taxon>Actinomycetes</taxon>
        <taxon>Mycobacteriales</taxon>
        <taxon>Corynebacteriaceae</taxon>
        <taxon>Corynebacterium</taxon>
    </lineage>
</organism>
<feature type="domain" description="FAD-dependent urate hydroxylase HpyO/Asp monooxygenase CreE-like FAD/NAD(P)-binding" evidence="5">
    <location>
        <begin position="11"/>
        <end position="149"/>
    </location>
</feature>
<dbReference type="PRINTS" id="PR01179">
    <property type="entry name" value="ODADCRBXLASE"/>
</dbReference>
<feature type="domain" description="Orn/DAP/Arg decarboxylase 2 N-terminal" evidence="4">
    <location>
        <begin position="577"/>
        <end position="762"/>
    </location>
</feature>
<dbReference type="InterPro" id="IPR022657">
    <property type="entry name" value="De-COase2_CS"/>
</dbReference>
<dbReference type="Proteomes" id="UP000658613">
    <property type="component" value="Unassembled WGS sequence"/>
</dbReference>
<comment type="caution">
    <text evidence="6">The sequence shown here is derived from an EMBL/GenBank/DDBJ whole genome shotgun (WGS) entry which is preliminary data.</text>
</comment>
<dbReference type="GO" id="GO:0008836">
    <property type="term" value="F:diaminopimelate decarboxylase activity"/>
    <property type="evidence" value="ECO:0007669"/>
    <property type="project" value="UniProtKB-EC"/>
</dbReference>
<dbReference type="InterPro" id="IPR036188">
    <property type="entry name" value="FAD/NAD-bd_sf"/>
</dbReference>
<dbReference type="Pfam" id="PF13454">
    <property type="entry name" value="NAD_binding_9"/>
    <property type="match status" value="1"/>
</dbReference>
<dbReference type="AlphaFoldDB" id="A0A931E0N3"/>
<keyword evidence="7" id="KW-1185">Reference proteome</keyword>
<dbReference type="Pfam" id="PF02784">
    <property type="entry name" value="Orn_Arg_deC_N"/>
    <property type="match status" value="1"/>
</dbReference>
<dbReference type="SUPFAM" id="SSF51905">
    <property type="entry name" value="FAD/NAD(P)-binding domain"/>
    <property type="match status" value="1"/>
</dbReference>
<dbReference type="PANTHER" id="PTHR43727:SF2">
    <property type="entry name" value="GROUP IV DECARBOXYLASE"/>
    <property type="match status" value="1"/>
</dbReference>
<name>A0A931E0N3_9CORY</name>
<dbReference type="EMBL" id="JADOUE010000001">
    <property type="protein sequence ID" value="MBG6121450.1"/>
    <property type="molecule type" value="Genomic_DNA"/>
</dbReference>
<reference evidence="6" key="1">
    <citation type="submission" date="2020-11" db="EMBL/GenBank/DDBJ databases">
        <title>Sequencing the genomes of 1000 actinobacteria strains.</title>
        <authorList>
            <person name="Klenk H.-P."/>
        </authorList>
    </citation>
    <scope>NUCLEOTIDE SEQUENCE</scope>
    <source>
        <strain evidence="6">DSM 45632</strain>
    </source>
</reference>
<dbReference type="PROSITE" id="PS00879">
    <property type="entry name" value="ODR_DC_2_2"/>
    <property type="match status" value="1"/>
</dbReference>
<evidence type="ECO:0000313" key="7">
    <source>
        <dbReference type="Proteomes" id="UP000658613"/>
    </source>
</evidence>
<dbReference type="InterPro" id="IPR009006">
    <property type="entry name" value="Ala_racemase/Decarboxylase_C"/>
</dbReference>
<evidence type="ECO:0000259" key="5">
    <source>
        <dbReference type="Pfam" id="PF13454"/>
    </source>
</evidence>
<evidence type="ECO:0000259" key="4">
    <source>
        <dbReference type="Pfam" id="PF02784"/>
    </source>
</evidence>
<sequence>MTDSQTLKVGIIGGGPRALWAAEELFELARQRSLSIDLTVFNDGILGATGPYALKQPQQWLVNVPHDAITTRCGSFAEWTDAPHPAPRTEVGRFLVESWRALIDHTPRRCTFEWVVGTVASVAPDGDRWQVSVADESMLFDEILLATGHAHDWPGSLAHSGVFGSLPSAGERNTPRLIAPATVKDLRTVTSDDVVVVRGAALTFIDIARVIDAAAIYPVSRSGRFMEVKADPGVEIEDLLDVAMDAIRNASDLTQVIAAIETFAVGILARAAESAGQGAASTAASTVASTATSTAAVRSVLAGTDKGDPVEDLRASVAGATGRGPLTAGQAVGLAFRKAYPALIERASFGGRDSLAGAGPEDEFAVFTRRMERVAFGPFVEPAADLLSRIDAGVIRPDLLGRGGSDEDLLAAAHNVGATVVIDGVIAPPGVIPGTLVHALVDAGIGVTDPSTRALRIERDGTLAGQRHIAAVGRATEGVVLGLDTLNRTQHDEIPRWARRVAARAAQGTPAADTQPAHGIPPLTARTEPWVDQLVADYLECDRLLTEFSSPINVLNPGPMLANVDELVTAGADCGVEVKVFFARKANKGLVFVDTVRDAAHGVDVASFNELSQVLGRGVPGERIIVSAAVKTDALLRLAIDNGVVISVDNATEYHRVVALAREADRVALIAPRLAPDPATMPPTRFGERSDQWRSTLRETDPSISVRGVHVHLHGYAAADRSAALRECMVLIDDLRSSGHIPKFIDVGGGVPMSYLDDEEQWRDYHDARDAFLYGYADPFTWKSDPLNNTYPFYQRPTRGPWLKDVLSGGVAEDLRARGLRLHLEPGRSLLDGCGVILARVEFVKTRSDGLPLVGLAMNRTQCRTTSDDYLVDPILIPRPDVEPRSDEVEAFLVGAYCIEDELILRRRIRFPQGVAPGDIIAIPNAAGYFMHILESASHQIPLAKNVVWPPGELDAIDRL</sequence>
<dbReference type="CDD" id="cd06842">
    <property type="entry name" value="PLPDE_III_Y4yA_like"/>
    <property type="match status" value="1"/>
</dbReference>
<dbReference type="InterPro" id="IPR042152">
    <property type="entry name" value="Y4yA-like"/>
</dbReference>
<protein>
    <submittedName>
        <fullName evidence="6">Diaminopimelate decarboxylase</fullName>
        <ecNumber evidence="6">4.1.1.20</ecNumber>
    </submittedName>
</protein>
<dbReference type="EC" id="4.1.1.20" evidence="6"/>
<evidence type="ECO:0000256" key="1">
    <source>
        <dbReference type="ARBA" id="ARBA00001933"/>
    </source>
</evidence>
<dbReference type="InterPro" id="IPR022644">
    <property type="entry name" value="De-COase2_N"/>
</dbReference>
<evidence type="ECO:0000256" key="3">
    <source>
        <dbReference type="PIRSR" id="PIRSR600183-50"/>
    </source>
</evidence>
<gene>
    <name evidence="6" type="ORF">IW254_000419</name>
</gene>
<dbReference type="SUPFAM" id="SSF50621">
    <property type="entry name" value="Alanine racemase C-terminal domain-like"/>
    <property type="match status" value="1"/>
</dbReference>
<proteinExistence type="predicted"/>
<comment type="cofactor">
    <cofactor evidence="1 3">
        <name>pyridoxal 5'-phosphate</name>
        <dbReference type="ChEBI" id="CHEBI:597326"/>
    </cofactor>
</comment>
<dbReference type="InterPro" id="IPR029066">
    <property type="entry name" value="PLP-binding_barrel"/>
</dbReference>
<dbReference type="Gene3D" id="3.50.50.60">
    <property type="entry name" value="FAD/NAD(P)-binding domain"/>
    <property type="match status" value="1"/>
</dbReference>
<evidence type="ECO:0000313" key="6">
    <source>
        <dbReference type="EMBL" id="MBG6121450.1"/>
    </source>
</evidence>
<dbReference type="GO" id="GO:0009089">
    <property type="term" value="P:lysine biosynthetic process via diaminopimelate"/>
    <property type="evidence" value="ECO:0007669"/>
    <property type="project" value="TreeGrafter"/>
</dbReference>